<proteinExistence type="predicted"/>
<dbReference type="Proteomes" id="UP000434172">
    <property type="component" value="Unassembled WGS sequence"/>
</dbReference>
<dbReference type="AlphaFoldDB" id="A0A8H3ZNM6"/>
<keyword evidence="4" id="KW-1185">Reference proteome</keyword>
<dbReference type="PANTHER" id="PTHR35395">
    <property type="entry name" value="DUF6536 DOMAIN-CONTAINING PROTEIN"/>
    <property type="match status" value="1"/>
</dbReference>
<sequence length="254" mass="28494">MASFFTFLVNLSFAAWTMTREAPDGIGVIWEGEHKTVKTWNTIIHVLINIISTALLAGSNYCMQCLMVPTRSELNKALSQRTWLDIGVPTIRNFRSITLQRKSLWILLSISSLPLHLLFNSVMFASIAPREYSVAAIGVKSMPNGTTSGFSQSLSIRQFSEVPSTFIIATLHFLTVSECLDDYGNDYQSSRGDLLIVANDGEPINLRLPNSLLRLRYASHPEASIAWMCNYSDSSKPCDERIAERYKYMVPVIN</sequence>
<evidence type="ECO:0000313" key="4">
    <source>
        <dbReference type="Proteomes" id="UP000434172"/>
    </source>
</evidence>
<reference evidence="3 4" key="1">
    <citation type="submission" date="2019-12" db="EMBL/GenBank/DDBJ databases">
        <title>A genome sequence resource for the geographically widespread anthracnose pathogen Colletotrichum asianum.</title>
        <authorList>
            <person name="Meng Y."/>
        </authorList>
    </citation>
    <scope>NUCLEOTIDE SEQUENCE [LARGE SCALE GENOMIC DNA]</scope>
    <source>
        <strain evidence="3 4">ICMP 18580</strain>
    </source>
</reference>
<dbReference type="OrthoDB" id="5429634at2759"/>
<name>A0A8H3ZNM6_9PEZI</name>
<keyword evidence="1" id="KW-0732">Signal</keyword>
<comment type="caution">
    <text evidence="3">The sequence shown here is derived from an EMBL/GenBank/DDBJ whole genome shotgun (WGS) entry which is preliminary data.</text>
</comment>
<evidence type="ECO:0000256" key="1">
    <source>
        <dbReference type="SAM" id="SignalP"/>
    </source>
</evidence>
<evidence type="ECO:0000313" key="3">
    <source>
        <dbReference type="EMBL" id="KAF0326649.1"/>
    </source>
</evidence>
<dbReference type="PANTHER" id="PTHR35395:SF1">
    <property type="entry name" value="DUF6536 DOMAIN-CONTAINING PROTEIN"/>
    <property type="match status" value="1"/>
</dbReference>
<accession>A0A8H3ZNM6</accession>
<dbReference type="EMBL" id="WOWK01000028">
    <property type="protein sequence ID" value="KAF0326649.1"/>
    <property type="molecule type" value="Genomic_DNA"/>
</dbReference>
<protein>
    <recommendedName>
        <fullName evidence="2">DUF6536 domain-containing protein</fullName>
    </recommendedName>
</protein>
<dbReference type="Pfam" id="PF20163">
    <property type="entry name" value="DUF6536"/>
    <property type="match status" value="1"/>
</dbReference>
<feature type="chain" id="PRO_5034674250" description="DUF6536 domain-containing protein" evidence="1">
    <location>
        <begin position="20"/>
        <end position="254"/>
    </location>
</feature>
<organism evidence="3 4">
    <name type="scientific">Colletotrichum asianum</name>
    <dbReference type="NCBI Taxonomy" id="702518"/>
    <lineage>
        <taxon>Eukaryota</taxon>
        <taxon>Fungi</taxon>
        <taxon>Dikarya</taxon>
        <taxon>Ascomycota</taxon>
        <taxon>Pezizomycotina</taxon>
        <taxon>Sordariomycetes</taxon>
        <taxon>Hypocreomycetidae</taxon>
        <taxon>Glomerellales</taxon>
        <taxon>Glomerellaceae</taxon>
        <taxon>Colletotrichum</taxon>
        <taxon>Colletotrichum gloeosporioides species complex</taxon>
    </lineage>
</organism>
<feature type="signal peptide" evidence="1">
    <location>
        <begin position="1"/>
        <end position="19"/>
    </location>
</feature>
<evidence type="ECO:0000259" key="2">
    <source>
        <dbReference type="Pfam" id="PF20163"/>
    </source>
</evidence>
<feature type="domain" description="DUF6536" evidence="2">
    <location>
        <begin position="2"/>
        <end position="137"/>
    </location>
</feature>
<gene>
    <name evidence="3" type="ORF">GQ607_005989</name>
</gene>
<dbReference type="InterPro" id="IPR046623">
    <property type="entry name" value="DUF6536"/>
</dbReference>